<dbReference type="Gene3D" id="2.60.120.330">
    <property type="entry name" value="B-lactam Antibiotic, Isopenicillin N Synthase, Chain"/>
    <property type="match status" value="1"/>
</dbReference>
<dbReference type="InterPro" id="IPR044861">
    <property type="entry name" value="IPNS-like_FE2OG_OXY"/>
</dbReference>
<proteinExistence type="predicted"/>
<dbReference type="InterPro" id="IPR050295">
    <property type="entry name" value="Plant_2OG-oxidoreductases"/>
</dbReference>
<dbReference type="EMBL" id="JAGPNL010000002">
    <property type="protein sequence ID" value="MBQ0827192.1"/>
    <property type="molecule type" value="Genomic_DNA"/>
</dbReference>
<comment type="pathway">
    <text evidence="1">Antibiotic biosynthesis.</text>
</comment>
<feature type="domain" description="Non-haem dioxygenase N-terminal" evidence="6">
    <location>
        <begin position="26"/>
        <end position="110"/>
    </location>
</feature>
<dbReference type="InterPro" id="IPR026992">
    <property type="entry name" value="DIOX_N"/>
</dbReference>
<evidence type="ECO:0000259" key="6">
    <source>
        <dbReference type="Pfam" id="PF14226"/>
    </source>
</evidence>
<keyword evidence="8" id="KW-1185">Reference proteome</keyword>
<comment type="caution">
    <text evidence="7">The sequence shown here is derived from an EMBL/GenBank/DDBJ whole genome shotgun (WGS) entry which is preliminary data.</text>
</comment>
<evidence type="ECO:0000256" key="1">
    <source>
        <dbReference type="ARBA" id="ARBA00004792"/>
    </source>
</evidence>
<protein>
    <submittedName>
        <fullName evidence="7">Isopenicillin N synthase family oxygenase</fullName>
    </submittedName>
</protein>
<evidence type="ECO:0000256" key="3">
    <source>
        <dbReference type="ARBA" id="ARBA00023004"/>
    </source>
</evidence>
<keyword evidence="3" id="KW-0408">Iron</keyword>
<evidence type="ECO:0000256" key="4">
    <source>
        <dbReference type="ARBA" id="ARBA00023194"/>
    </source>
</evidence>
<evidence type="ECO:0000313" key="8">
    <source>
        <dbReference type="Proteomes" id="UP000677875"/>
    </source>
</evidence>
<dbReference type="Pfam" id="PF14226">
    <property type="entry name" value="DIOX_N"/>
    <property type="match status" value="1"/>
</dbReference>
<accession>A0A940XHC7</accession>
<name>A0A940XHC7_9ACTN</name>
<dbReference type="AlphaFoldDB" id="A0A940XHC7"/>
<dbReference type="Proteomes" id="UP000677875">
    <property type="component" value="Unassembled WGS sequence"/>
</dbReference>
<dbReference type="GO" id="GO:0017000">
    <property type="term" value="P:antibiotic biosynthetic process"/>
    <property type="evidence" value="ECO:0007669"/>
    <property type="project" value="UniProtKB-KW"/>
</dbReference>
<gene>
    <name evidence="7" type="ORF">J5Y05_11790</name>
</gene>
<keyword evidence="2" id="KW-0479">Metal-binding</keyword>
<dbReference type="GO" id="GO:0046872">
    <property type="term" value="F:metal ion binding"/>
    <property type="evidence" value="ECO:0007669"/>
    <property type="project" value="UniProtKB-KW"/>
</dbReference>
<reference evidence="7" key="1">
    <citation type="submission" date="2021-04" db="EMBL/GenBank/DDBJ databases">
        <title>Genome seq and assembly of Streptomyces sp. RG38.</title>
        <authorList>
            <person name="Chhetri G."/>
        </authorList>
    </citation>
    <scope>NUCLEOTIDE SEQUENCE</scope>
    <source>
        <strain evidence="7">RG38</strain>
    </source>
</reference>
<organism evidence="7 8">
    <name type="scientific">Streptomyces tagetis</name>
    <dbReference type="NCBI Taxonomy" id="2820809"/>
    <lineage>
        <taxon>Bacteria</taxon>
        <taxon>Bacillati</taxon>
        <taxon>Actinomycetota</taxon>
        <taxon>Actinomycetes</taxon>
        <taxon>Kitasatosporales</taxon>
        <taxon>Streptomycetaceae</taxon>
        <taxon>Streptomyces</taxon>
    </lineage>
</organism>
<dbReference type="RefSeq" id="WP_210871273.1">
    <property type="nucleotide sequence ID" value="NZ_JAGPNL010000002.1"/>
</dbReference>
<evidence type="ECO:0000256" key="2">
    <source>
        <dbReference type="ARBA" id="ARBA00022723"/>
    </source>
</evidence>
<dbReference type="PANTHER" id="PTHR47991">
    <property type="entry name" value="OXOGLUTARATE/IRON-DEPENDENT DIOXYGENASE"/>
    <property type="match status" value="1"/>
</dbReference>
<dbReference type="InterPro" id="IPR027443">
    <property type="entry name" value="IPNS-like_sf"/>
</dbReference>
<dbReference type="Pfam" id="PF03171">
    <property type="entry name" value="2OG-FeII_Oxy"/>
    <property type="match status" value="1"/>
</dbReference>
<dbReference type="SUPFAM" id="SSF51197">
    <property type="entry name" value="Clavaminate synthase-like"/>
    <property type="match status" value="1"/>
</dbReference>
<feature type="domain" description="Isopenicillin N synthase-like Fe(2+) 2OG dioxygenase" evidence="5">
    <location>
        <begin position="182"/>
        <end position="265"/>
    </location>
</feature>
<evidence type="ECO:0000259" key="5">
    <source>
        <dbReference type="Pfam" id="PF03171"/>
    </source>
</evidence>
<sequence>MLKDIDLERTGGRERLRGALRDGSFLVRTTVPESLLEEAYGFLRAFFALPAEEKGACRVPGGNGQAGYLALPARPAGEGTVGEGRELFHWGARLPARHPLRVRFPARYPDPYFPDHLVPGIGSALRELHARMLHFQHRVVRSLADALGAHPDYFTDLLEDGPAVNRATWHPPARHPAAADRRVREAAHQDPDLITTLPRASAPGLEVLADGEWLPADAPPGHAVVSVGTALDRLTDGVARAAVRRVVARPGHGEGRLSLAQSCHPAPWATLAPLHALGGAPRPRRFATLTAEELFQRALYGTGAPAGHRPGPATR</sequence>
<keyword evidence="4" id="KW-0045">Antibiotic biosynthesis</keyword>
<evidence type="ECO:0000313" key="7">
    <source>
        <dbReference type="EMBL" id="MBQ0827192.1"/>
    </source>
</evidence>